<evidence type="ECO:0008006" key="3">
    <source>
        <dbReference type="Google" id="ProtNLM"/>
    </source>
</evidence>
<protein>
    <recommendedName>
        <fullName evidence="3">Crinkler (CRN) family protein</fullName>
    </recommendedName>
</protein>
<evidence type="ECO:0000313" key="1">
    <source>
        <dbReference type="EMBL" id="TMW68439.1"/>
    </source>
</evidence>
<sequence length="518" mass="59468">MLFVNCAEYDYLSSPPGFRVQVSQDCKGYDLVLVIGVTRPKHFQHKKLRLYLARNANGEWLQNDQNLSRFLSKEVDTQYSLLPLGIPLSDVFRDLVWDEKQVHILLREVEPPTSFLQHEQALLEEVLETSREVTHLPKHGEFLRLFDWSDADCGTFKDMTEVQAVMGDFIPARLYVCQEMLCTLKNVKDTYAGDLDGGFRVSRFIIIGSLSTGKSCLVALICMYLAAKHSRPIVWRGRTPHGPVIRLFYQKIVYEWNDRTGREYTLVVDGTKVVVPWFFLNGMTEESIKRNQGIDSYTVLATSSPFLGYSDEAMVRCVLPFWQKSDLDSVGSYLNLSTNEIDERYFVSGGSLWAFLSDQGRSVIRAEAIKFGHPHFEAFSCGFGIYESDFDDDSPRPGSRHDSDVNTVLRMYSVDDINDTTAYVTSNRWKRCVTSRFAMQCLAKLGSPEHVSRLMPLIASTDDSLTQDLVFVYQFHETVFRDRVLRVHRQRYASIEAEPFQMVWNNATTKNKLTRIED</sequence>
<keyword evidence="2" id="KW-1185">Reference proteome</keyword>
<organism evidence="1 2">
    <name type="scientific">Pythium oligandrum</name>
    <name type="common">Mycoparasitic fungus</name>
    <dbReference type="NCBI Taxonomy" id="41045"/>
    <lineage>
        <taxon>Eukaryota</taxon>
        <taxon>Sar</taxon>
        <taxon>Stramenopiles</taxon>
        <taxon>Oomycota</taxon>
        <taxon>Peronosporomycetes</taxon>
        <taxon>Pythiales</taxon>
        <taxon>Pythiaceae</taxon>
        <taxon>Pythium</taxon>
    </lineage>
</organism>
<accession>A0A8K1CRW0</accession>
<comment type="caution">
    <text evidence="1">The sequence shown here is derived from an EMBL/GenBank/DDBJ whole genome shotgun (WGS) entry which is preliminary data.</text>
</comment>
<dbReference type="EMBL" id="SPLM01000002">
    <property type="protein sequence ID" value="TMW68439.1"/>
    <property type="molecule type" value="Genomic_DNA"/>
</dbReference>
<proteinExistence type="predicted"/>
<gene>
    <name evidence="1" type="ORF">Poli38472_005907</name>
</gene>
<dbReference type="Proteomes" id="UP000794436">
    <property type="component" value="Unassembled WGS sequence"/>
</dbReference>
<evidence type="ECO:0000313" key="2">
    <source>
        <dbReference type="Proteomes" id="UP000794436"/>
    </source>
</evidence>
<dbReference type="AlphaFoldDB" id="A0A8K1CRW0"/>
<reference evidence="1" key="1">
    <citation type="submission" date="2019-03" db="EMBL/GenBank/DDBJ databases">
        <title>Long read genome sequence of the mycoparasitic Pythium oligandrum ATCC 38472 isolated from sugarbeet rhizosphere.</title>
        <authorList>
            <person name="Gaulin E."/>
        </authorList>
    </citation>
    <scope>NUCLEOTIDE SEQUENCE</scope>
    <source>
        <strain evidence="1">ATCC 38472_TT</strain>
    </source>
</reference>
<name>A0A8K1CRW0_PYTOL</name>